<feature type="domain" description="Lipid/polyisoprenoid-binding YceI-like" evidence="2">
    <location>
        <begin position="94"/>
        <end position="255"/>
    </location>
</feature>
<dbReference type="PANTHER" id="PTHR34406:SF1">
    <property type="entry name" value="PROTEIN YCEI"/>
    <property type="match status" value="1"/>
</dbReference>
<dbReference type="RefSeq" id="WP_345680967.1">
    <property type="nucleotide sequence ID" value="NZ_BAABHS010000060.1"/>
</dbReference>
<name>A0ABP9IET6_9ACTN</name>
<organism evidence="3 4">
    <name type="scientific">Yinghuangia aomiensis</name>
    <dbReference type="NCBI Taxonomy" id="676205"/>
    <lineage>
        <taxon>Bacteria</taxon>
        <taxon>Bacillati</taxon>
        <taxon>Actinomycetota</taxon>
        <taxon>Actinomycetes</taxon>
        <taxon>Kitasatosporales</taxon>
        <taxon>Streptomycetaceae</taxon>
        <taxon>Yinghuangia</taxon>
    </lineage>
</organism>
<comment type="similarity">
    <text evidence="1">Belongs to the UPF0312 family.</text>
</comment>
<keyword evidence="4" id="KW-1185">Reference proteome</keyword>
<dbReference type="SMART" id="SM00867">
    <property type="entry name" value="YceI"/>
    <property type="match status" value="1"/>
</dbReference>
<dbReference type="SUPFAM" id="SSF101874">
    <property type="entry name" value="YceI-like"/>
    <property type="match status" value="1"/>
</dbReference>
<dbReference type="Gene3D" id="2.40.128.110">
    <property type="entry name" value="Lipid/polyisoprenoid-binding, YceI-like"/>
    <property type="match status" value="1"/>
</dbReference>
<reference evidence="4" key="1">
    <citation type="journal article" date="2019" name="Int. J. Syst. Evol. Microbiol.">
        <title>The Global Catalogue of Microorganisms (GCM) 10K type strain sequencing project: providing services to taxonomists for standard genome sequencing and annotation.</title>
        <authorList>
            <consortium name="The Broad Institute Genomics Platform"/>
            <consortium name="The Broad Institute Genome Sequencing Center for Infectious Disease"/>
            <person name="Wu L."/>
            <person name="Ma J."/>
        </authorList>
    </citation>
    <scope>NUCLEOTIDE SEQUENCE [LARGE SCALE GENOMIC DNA]</scope>
    <source>
        <strain evidence="4">JCM 17986</strain>
    </source>
</reference>
<evidence type="ECO:0000256" key="1">
    <source>
        <dbReference type="ARBA" id="ARBA00008812"/>
    </source>
</evidence>
<proteinExistence type="inferred from homology"/>
<dbReference type="InterPro" id="IPR036761">
    <property type="entry name" value="TTHA0802/YceI-like_sf"/>
</dbReference>
<comment type="caution">
    <text evidence="3">The sequence shown here is derived from an EMBL/GenBank/DDBJ whole genome shotgun (WGS) entry which is preliminary data.</text>
</comment>
<evidence type="ECO:0000313" key="3">
    <source>
        <dbReference type="EMBL" id="GAA4996202.1"/>
    </source>
</evidence>
<gene>
    <name evidence="3" type="ORF">GCM10023205_81710</name>
</gene>
<dbReference type="Proteomes" id="UP001500466">
    <property type="component" value="Unassembled WGS sequence"/>
</dbReference>
<dbReference type="InterPro" id="IPR007372">
    <property type="entry name" value="Lipid/polyisoprenoid-bd_YceI"/>
</dbReference>
<dbReference type="Pfam" id="PF04264">
    <property type="entry name" value="YceI"/>
    <property type="match status" value="1"/>
</dbReference>
<dbReference type="PANTHER" id="PTHR34406">
    <property type="entry name" value="PROTEIN YCEI"/>
    <property type="match status" value="1"/>
</dbReference>
<accession>A0ABP9IET6</accession>
<sequence length="270" mass="28981">MGEAERLPGEHIGAFTWGTESPLRCRAACLGSGFALLRVGEHACEMFDNPHAQAACLGVSTTARAAQLRPPLVWSHVVNFVPSTVPIPGYVVGAWQAELSNSEVAFSLRQLVTKLRGRFTRFNATIVTSENPHDSSVAVTLDLASVDTGNEKRDDHLRSPDFFEVDRHPSVTYNSTGVRHTDGGWVVDGVLTLHGVARQVPLTVVVNGFGVDSAGTSRARFSATAEIKRSEFGIGRWTGAVAGDKVKIELELEAVLLERAEGDSAAGYRG</sequence>
<protein>
    <recommendedName>
        <fullName evidence="2">Lipid/polyisoprenoid-binding YceI-like domain-containing protein</fullName>
    </recommendedName>
</protein>
<evidence type="ECO:0000259" key="2">
    <source>
        <dbReference type="SMART" id="SM00867"/>
    </source>
</evidence>
<dbReference type="EMBL" id="BAABHS010000060">
    <property type="protein sequence ID" value="GAA4996202.1"/>
    <property type="molecule type" value="Genomic_DNA"/>
</dbReference>
<evidence type="ECO:0000313" key="4">
    <source>
        <dbReference type="Proteomes" id="UP001500466"/>
    </source>
</evidence>